<keyword evidence="3" id="KW-0378">Hydrolase</keyword>
<feature type="transmembrane region" description="Helical" evidence="9">
    <location>
        <begin position="344"/>
        <end position="364"/>
    </location>
</feature>
<dbReference type="PRINTS" id="PR00725">
    <property type="entry name" value="DADACBPTASE1"/>
</dbReference>
<reference evidence="12" key="1">
    <citation type="journal article" date="2019" name="Int. J. Syst. Evol. Microbiol.">
        <title>The Global Catalogue of Microorganisms (GCM) 10K type strain sequencing project: providing services to taxonomists for standard genome sequencing and annotation.</title>
        <authorList>
            <consortium name="The Broad Institute Genomics Platform"/>
            <consortium name="The Broad Institute Genome Sequencing Center for Infectious Disease"/>
            <person name="Wu L."/>
            <person name="Ma J."/>
        </authorList>
    </citation>
    <scope>NUCLEOTIDE SEQUENCE [LARGE SCALE GENOMIC DNA]</scope>
    <source>
        <strain evidence="12">JCM 14718</strain>
    </source>
</reference>
<evidence type="ECO:0000256" key="5">
    <source>
        <dbReference type="ARBA" id="ARBA00022984"/>
    </source>
</evidence>
<evidence type="ECO:0000256" key="3">
    <source>
        <dbReference type="ARBA" id="ARBA00022801"/>
    </source>
</evidence>
<comment type="caution">
    <text evidence="11">The sequence shown here is derived from an EMBL/GenBank/DDBJ whole genome shotgun (WGS) entry which is preliminary data.</text>
</comment>
<keyword evidence="6" id="KW-0961">Cell wall biogenesis/degradation</keyword>
<evidence type="ECO:0000256" key="1">
    <source>
        <dbReference type="ARBA" id="ARBA00007164"/>
    </source>
</evidence>
<dbReference type="InterPro" id="IPR012338">
    <property type="entry name" value="Beta-lactam/transpept-like"/>
</dbReference>
<protein>
    <recommendedName>
        <fullName evidence="10">Peptidase S11 D-alanyl-D-alanine carboxypeptidase A N-terminal domain-containing protein</fullName>
    </recommendedName>
</protein>
<evidence type="ECO:0000256" key="2">
    <source>
        <dbReference type="ARBA" id="ARBA00022729"/>
    </source>
</evidence>
<keyword evidence="2" id="KW-0732">Signal</keyword>
<keyword evidence="9" id="KW-1133">Transmembrane helix</keyword>
<dbReference type="Pfam" id="PF00768">
    <property type="entry name" value="Peptidase_S11"/>
    <property type="match status" value="1"/>
</dbReference>
<dbReference type="PANTHER" id="PTHR21581">
    <property type="entry name" value="D-ALANYL-D-ALANINE CARBOXYPEPTIDASE"/>
    <property type="match status" value="1"/>
</dbReference>
<dbReference type="SUPFAM" id="SSF56601">
    <property type="entry name" value="beta-lactamase/transpeptidase-like"/>
    <property type="match status" value="1"/>
</dbReference>
<keyword evidence="9" id="KW-0812">Transmembrane</keyword>
<accession>A0ABP4TD16</accession>
<comment type="similarity">
    <text evidence="1 7">Belongs to the peptidase S11 family.</text>
</comment>
<evidence type="ECO:0000256" key="6">
    <source>
        <dbReference type="ARBA" id="ARBA00023316"/>
    </source>
</evidence>
<evidence type="ECO:0000313" key="12">
    <source>
        <dbReference type="Proteomes" id="UP001500618"/>
    </source>
</evidence>
<dbReference type="Gene3D" id="3.40.710.10">
    <property type="entry name" value="DD-peptidase/beta-lactamase superfamily"/>
    <property type="match status" value="1"/>
</dbReference>
<feature type="compositionally biased region" description="Low complexity" evidence="8">
    <location>
        <begin position="314"/>
        <end position="335"/>
    </location>
</feature>
<keyword evidence="4" id="KW-0133">Cell shape</keyword>
<feature type="region of interest" description="Disordered" evidence="8">
    <location>
        <begin position="361"/>
        <end position="382"/>
    </location>
</feature>
<keyword evidence="9" id="KW-0472">Membrane</keyword>
<keyword evidence="5" id="KW-0573">Peptidoglycan synthesis</keyword>
<evidence type="ECO:0000256" key="4">
    <source>
        <dbReference type="ARBA" id="ARBA00022960"/>
    </source>
</evidence>
<proteinExistence type="inferred from homology"/>
<evidence type="ECO:0000256" key="7">
    <source>
        <dbReference type="RuleBase" id="RU004016"/>
    </source>
</evidence>
<dbReference type="Proteomes" id="UP001500618">
    <property type="component" value="Unassembled WGS sequence"/>
</dbReference>
<gene>
    <name evidence="11" type="ORF">GCM10009765_39320</name>
</gene>
<dbReference type="EMBL" id="BAAANY010000014">
    <property type="protein sequence ID" value="GAA1686101.1"/>
    <property type="molecule type" value="Genomic_DNA"/>
</dbReference>
<feature type="region of interest" description="Disordered" evidence="8">
    <location>
        <begin position="314"/>
        <end position="348"/>
    </location>
</feature>
<dbReference type="InterPro" id="IPR018044">
    <property type="entry name" value="Peptidase_S11"/>
</dbReference>
<evidence type="ECO:0000256" key="9">
    <source>
        <dbReference type="SAM" id="Phobius"/>
    </source>
</evidence>
<dbReference type="InterPro" id="IPR001967">
    <property type="entry name" value="Peptidase_S11_N"/>
</dbReference>
<feature type="domain" description="Peptidase S11 D-alanyl-D-alanine carboxypeptidase A N-terminal" evidence="10">
    <location>
        <begin position="43"/>
        <end position="269"/>
    </location>
</feature>
<keyword evidence="12" id="KW-1185">Reference proteome</keyword>
<evidence type="ECO:0000256" key="8">
    <source>
        <dbReference type="SAM" id="MobiDB-lite"/>
    </source>
</evidence>
<sequence>MAALCCAIGAAIPWPGAATADIRTGPIGGSLMGTTGEVHASNSAPPPAMDASAYVVADATTGNVLAAKQPHWRNEPASILKTLLTLTIVRNVPLDKQVVVNAADLNVECTCVGLTPGRSYTVDALLHALLMRSGNDVANVLAEATGSRAKTLQLMNATAASLGAYDINALTPNGLNTPGQAVSAYDMALVLRAGLADPRFLQYFSSTTFSFGPVGGPSRPLESQNELWHLGFSGEIGAKNGWTTPAGHTFAAAAQRGGRTLIVTMLNDDHPAGADAAALLNWGFGLSASAGAVGSLVPAPADVAQAQQARAAANAAKANTIQQHANAQTTPGRPTKTPPPGSNVSVQSGFSLGAVGLAGIALLPGRRRPKKRRRNSRPTRER</sequence>
<organism evidence="11 12">
    <name type="scientific">Fodinicola feengrottensis</name>
    <dbReference type="NCBI Taxonomy" id="435914"/>
    <lineage>
        <taxon>Bacteria</taxon>
        <taxon>Bacillati</taxon>
        <taxon>Actinomycetota</taxon>
        <taxon>Actinomycetes</taxon>
        <taxon>Mycobacteriales</taxon>
        <taxon>Fodinicola</taxon>
    </lineage>
</organism>
<dbReference type="PANTHER" id="PTHR21581:SF33">
    <property type="entry name" value="D-ALANYL-D-ALANINE CARBOXYPEPTIDASE DACB"/>
    <property type="match status" value="1"/>
</dbReference>
<evidence type="ECO:0000259" key="10">
    <source>
        <dbReference type="Pfam" id="PF00768"/>
    </source>
</evidence>
<name>A0ABP4TD16_9ACTN</name>
<feature type="compositionally biased region" description="Basic residues" evidence="8">
    <location>
        <begin position="365"/>
        <end position="382"/>
    </location>
</feature>
<evidence type="ECO:0000313" key="11">
    <source>
        <dbReference type="EMBL" id="GAA1686101.1"/>
    </source>
</evidence>